<dbReference type="EMBL" id="JAWJWE010000041">
    <property type="protein sequence ID" value="KAK6618731.1"/>
    <property type="molecule type" value="Genomic_DNA"/>
</dbReference>
<evidence type="ECO:0000313" key="1">
    <source>
        <dbReference type="EMBL" id="KAK6618731.1"/>
    </source>
</evidence>
<proteinExistence type="predicted"/>
<comment type="caution">
    <text evidence="1">The sequence shown here is derived from an EMBL/GenBank/DDBJ whole genome shotgun (WGS) entry which is preliminary data.</text>
</comment>
<accession>A0AAN8P2Q9</accession>
<reference evidence="1 2" key="1">
    <citation type="submission" date="2023-10" db="EMBL/GenBank/DDBJ databases">
        <title>Genomes of two closely related lineages of the louse Polyplax serrata with different host specificities.</title>
        <authorList>
            <person name="Martinu J."/>
            <person name="Tarabai H."/>
            <person name="Stefka J."/>
            <person name="Hypsa V."/>
        </authorList>
    </citation>
    <scope>NUCLEOTIDE SEQUENCE [LARGE SCALE GENOMIC DNA]</scope>
    <source>
        <strain evidence="1">HR10_N</strain>
    </source>
</reference>
<dbReference type="Proteomes" id="UP001372834">
    <property type="component" value="Unassembled WGS sequence"/>
</dbReference>
<dbReference type="AlphaFoldDB" id="A0AAN8P2Q9"/>
<protein>
    <submittedName>
        <fullName evidence="1">Uncharacterized protein</fullName>
    </submittedName>
</protein>
<name>A0AAN8P2Q9_POLSC</name>
<evidence type="ECO:0000313" key="2">
    <source>
        <dbReference type="Proteomes" id="UP001372834"/>
    </source>
</evidence>
<organism evidence="1 2">
    <name type="scientific">Polyplax serrata</name>
    <name type="common">Common mouse louse</name>
    <dbReference type="NCBI Taxonomy" id="468196"/>
    <lineage>
        <taxon>Eukaryota</taxon>
        <taxon>Metazoa</taxon>
        <taxon>Ecdysozoa</taxon>
        <taxon>Arthropoda</taxon>
        <taxon>Hexapoda</taxon>
        <taxon>Insecta</taxon>
        <taxon>Pterygota</taxon>
        <taxon>Neoptera</taxon>
        <taxon>Paraneoptera</taxon>
        <taxon>Psocodea</taxon>
        <taxon>Troctomorpha</taxon>
        <taxon>Phthiraptera</taxon>
        <taxon>Anoplura</taxon>
        <taxon>Polyplacidae</taxon>
        <taxon>Polyplax</taxon>
    </lineage>
</organism>
<gene>
    <name evidence="1" type="ORF">RUM43_013122</name>
</gene>
<sequence>MNVTFSLADIRAFCFPLTSIMFDRPVLEETEEFLNCHEKNGCTGPFLVDLVIGPNFVEICDLTPGKDGSDAFAKILNFTSSE</sequence>